<evidence type="ECO:0008006" key="2">
    <source>
        <dbReference type="Google" id="ProtNLM"/>
    </source>
</evidence>
<sequence>KQGWWIYWNDQGKITKRIPYDRNKIDGSYTKYLNNGKIALHREYSSGAPRGKWDIGSKLKSNQLEDIYNYTIKSVKDDDIKTSIRLLNSLLGKYPFSKYPIVSKAHLQLATIYHKSVIDLDRALKEYGEVFEKYEGTEERPLALFQIIQIYKCELRAADIEKVKRIEFMKFFSTHKLAGNILDPCL</sequence>
<feature type="non-terminal residue" evidence="1">
    <location>
        <position position="1"/>
    </location>
</feature>
<dbReference type="EMBL" id="UINC01196682">
    <property type="protein sequence ID" value="SVE13798.1"/>
    <property type="molecule type" value="Genomic_DNA"/>
</dbReference>
<dbReference type="AlphaFoldDB" id="A0A383B315"/>
<protein>
    <recommendedName>
        <fullName evidence="2">Outer membrane lipoprotein BamD-like domain-containing protein</fullName>
    </recommendedName>
</protein>
<dbReference type="Gene3D" id="1.25.40.10">
    <property type="entry name" value="Tetratricopeptide repeat domain"/>
    <property type="match status" value="1"/>
</dbReference>
<dbReference type="Gene3D" id="3.90.930.1">
    <property type="match status" value="1"/>
</dbReference>
<dbReference type="SUPFAM" id="SSF82185">
    <property type="entry name" value="Histone H3 K4-specific methyltransferase SET7/9 N-terminal domain"/>
    <property type="match status" value="1"/>
</dbReference>
<reference evidence="1" key="1">
    <citation type="submission" date="2018-05" db="EMBL/GenBank/DDBJ databases">
        <authorList>
            <person name="Lanie J.A."/>
            <person name="Ng W.-L."/>
            <person name="Kazmierczak K.M."/>
            <person name="Andrzejewski T.M."/>
            <person name="Davidsen T.M."/>
            <person name="Wayne K.J."/>
            <person name="Tettelin H."/>
            <person name="Glass J.I."/>
            <person name="Rusch D."/>
            <person name="Podicherti R."/>
            <person name="Tsui H.-C.T."/>
            <person name="Winkler M.E."/>
        </authorList>
    </citation>
    <scope>NUCLEOTIDE SEQUENCE</scope>
</reference>
<gene>
    <name evidence="1" type="ORF">METZ01_LOCUS466652</name>
</gene>
<name>A0A383B315_9ZZZZ</name>
<proteinExistence type="predicted"/>
<evidence type="ECO:0000313" key="1">
    <source>
        <dbReference type="EMBL" id="SVE13798.1"/>
    </source>
</evidence>
<organism evidence="1">
    <name type="scientific">marine metagenome</name>
    <dbReference type="NCBI Taxonomy" id="408172"/>
    <lineage>
        <taxon>unclassified sequences</taxon>
        <taxon>metagenomes</taxon>
        <taxon>ecological metagenomes</taxon>
    </lineage>
</organism>
<dbReference type="InterPro" id="IPR011990">
    <property type="entry name" value="TPR-like_helical_dom_sf"/>
</dbReference>
<accession>A0A383B315</accession>